<evidence type="ECO:0000256" key="8">
    <source>
        <dbReference type="SAM" id="Phobius"/>
    </source>
</evidence>
<proteinExistence type="inferred from homology"/>
<dbReference type="RefSeq" id="WP_092892604.1">
    <property type="nucleotide sequence ID" value="NZ_FOOQ01000002.1"/>
</dbReference>
<dbReference type="Proteomes" id="UP000198876">
    <property type="component" value="Unassembled WGS sequence"/>
</dbReference>
<comment type="similarity">
    <text evidence="2">Belongs to the AzlC family.</text>
</comment>
<keyword evidence="7 8" id="KW-0472">Membrane</keyword>
<feature type="transmembrane region" description="Helical" evidence="8">
    <location>
        <begin position="165"/>
        <end position="184"/>
    </location>
</feature>
<feature type="transmembrane region" description="Helical" evidence="8">
    <location>
        <begin position="44"/>
        <end position="64"/>
    </location>
</feature>
<comment type="subcellular location">
    <subcellularLocation>
        <location evidence="1">Cell membrane</location>
        <topology evidence="1">Multi-pass membrane protein</topology>
    </subcellularLocation>
</comment>
<evidence type="ECO:0000256" key="1">
    <source>
        <dbReference type="ARBA" id="ARBA00004651"/>
    </source>
</evidence>
<accession>A0A1I2SYK0</accession>
<dbReference type="STRING" id="553467.SAMN04488063_2480"/>
<name>A0A1I2SYK0_9EURY</name>
<keyword evidence="5 8" id="KW-0812">Transmembrane</keyword>
<organism evidence="9 10">
    <name type="scientific">Halopelagius inordinatus</name>
    <dbReference type="NCBI Taxonomy" id="553467"/>
    <lineage>
        <taxon>Archaea</taxon>
        <taxon>Methanobacteriati</taxon>
        <taxon>Methanobacteriota</taxon>
        <taxon>Stenosarchaea group</taxon>
        <taxon>Halobacteria</taxon>
        <taxon>Halobacteriales</taxon>
        <taxon>Haloferacaceae</taxon>
    </lineage>
</organism>
<feature type="transmembrane region" description="Helical" evidence="8">
    <location>
        <begin position="16"/>
        <end position="37"/>
    </location>
</feature>
<dbReference type="Pfam" id="PF03591">
    <property type="entry name" value="AzlC"/>
    <property type="match status" value="1"/>
</dbReference>
<feature type="transmembrane region" description="Helical" evidence="8">
    <location>
        <begin position="204"/>
        <end position="226"/>
    </location>
</feature>
<dbReference type="GO" id="GO:1903785">
    <property type="term" value="P:L-valine transmembrane transport"/>
    <property type="evidence" value="ECO:0007669"/>
    <property type="project" value="TreeGrafter"/>
</dbReference>
<dbReference type="PANTHER" id="PTHR34979">
    <property type="entry name" value="INNER MEMBRANE PROTEIN YGAZ"/>
    <property type="match status" value="1"/>
</dbReference>
<dbReference type="InterPro" id="IPR011606">
    <property type="entry name" value="Brnchd-chn_aa_trnsp_permease"/>
</dbReference>
<evidence type="ECO:0000256" key="6">
    <source>
        <dbReference type="ARBA" id="ARBA00022989"/>
    </source>
</evidence>
<evidence type="ECO:0000256" key="7">
    <source>
        <dbReference type="ARBA" id="ARBA00023136"/>
    </source>
</evidence>
<feature type="transmembrane region" description="Helical" evidence="8">
    <location>
        <begin position="70"/>
        <end position="92"/>
    </location>
</feature>
<keyword evidence="6 8" id="KW-1133">Transmembrane helix</keyword>
<evidence type="ECO:0000313" key="9">
    <source>
        <dbReference type="EMBL" id="SFG57915.1"/>
    </source>
</evidence>
<evidence type="ECO:0000256" key="2">
    <source>
        <dbReference type="ARBA" id="ARBA00010735"/>
    </source>
</evidence>
<evidence type="ECO:0000256" key="3">
    <source>
        <dbReference type="ARBA" id="ARBA00022448"/>
    </source>
</evidence>
<keyword evidence="4" id="KW-1003">Cell membrane</keyword>
<dbReference type="OrthoDB" id="213715at2157"/>
<keyword evidence="10" id="KW-1185">Reference proteome</keyword>
<sequence>MTLPVPPEVRRGVRDAAPIALGLVPFGLVSGVAAVEAGLTFSQAVGLSVFVFAGTSQLAAIDLLGRNAELAVVFVTALVINLRMSMYSASIAPYFRSFRSRWKALCSYVLTDQAYALAIARYANDELDSDARRRYFVGAGFFIWSVWQVCTVAGVLLGTGVPASWGLEFAVPLVFLGLLVPVVSNPPAVSAAAVGGSVAVVGDALSLPFNLGLMVGAAAGVVAGVVTETLTGGVSDADPTEVES</sequence>
<dbReference type="PANTHER" id="PTHR34979:SF1">
    <property type="entry name" value="INNER MEMBRANE PROTEIN YGAZ"/>
    <property type="match status" value="1"/>
</dbReference>
<protein>
    <submittedName>
        <fullName evidence="9">4-azaleucine resistance probable transporter AzlC</fullName>
    </submittedName>
</protein>
<dbReference type="GO" id="GO:0005886">
    <property type="term" value="C:plasma membrane"/>
    <property type="evidence" value="ECO:0007669"/>
    <property type="project" value="UniProtKB-SubCell"/>
</dbReference>
<dbReference type="EMBL" id="FOOQ01000002">
    <property type="protein sequence ID" value="SFG57915.1"/>
    <property type="molecule type" value="Genomic_DNA"/>
</dbReference>
<evidence type="ECO:0000256" key="5">
    <source>
        <dbReference type="ARBA" id="ARBA00022692"/>
    </source>
</evidence>
<dbReference type="AlphaFoldDB" id="A0A1I2SYK0"/>
<evidence type="ECO:0000256" key="4">
    <source>
        <dbReference type="ARBA" id="ARBA00022475"/>
    </source>
</evidence>
<gene>
    <name evidence="9" type="ORF">SAMN04488063_2480</name>
</gene>
<reference evidence="10" key="1">
    <citation type="submission" date="2016-10" db="EMBL/GenBank/DDBJ databases">
        <authorList>
            <person name="Varghese N."/>
            <person name="Submissions S."/>
        </authorList>
    </citation>
    <scope>NUCLEOTIDE SEQUENCE [LARGE SCALE GENOMIC DNA]</scope>
    <source>
        <strain evidence="10">CGMCC 1.7739</strain>
    </source>
</reference>
<feature type="transmembrane region" description="Helical" evidence="8">
    <location>
        <begin position="135"/>
        <end position="158"/>
    </location>
</feature>
<evidence type="ECO:0000313" key="10">
    <source>
        <dbReference type="Proteomes" id="UP000198876"/>
    </source>
</evidence>
<keyword evidence="3" id="KW-0813">Transport</keyword>